<dbReference type="RefSeq" id="WP_169119269.1">
    <property type="nucleotide sequence ID" value="NZ_WTVG02000040.1"/>
</dbReference>
<organism evidence="1 2">
    <name type="scientific">Aromatoleum anaerobium</name>
    <dbReference type="NCBI Taxonomy" id="182180"/>
    <lineage>
        <taxon>Bacteria</taxon>
        <taxon>Pseudomonadati</taxon>
        <taxon>Pseudomonadota</taxon>
        <taxon>Betaproteobacteria</taxon>
        <taxon>Rhodocyclales</taxon>
        <taxon>Rhodocyclaceae</taxon>
        <taxon>Aromatoleum</taxon>
    </lineage>
</organism>
<name>A0ABX1PQK4_9RHOO</name>
<evidence type="ECO:0008006" key="3">
    <source>
        <dbReference type="Google" id="ProtNLM"/>
    </source>
</evidence>
<reference evidence="1" key="1">
    <citation type="submission" date="2019-12" db="EMBL/GenBank/DDBJ databases">
        <title>Comparative genomics gives insights into the taxonomy of the Azoarcus-Aromatoleum group and reveals separate origins of nif in the plant-associated Azoarcus and non-plant-associated Aromatoleum sub-groups.</title>
        <authorList>
            <person name="Lafos M."/>
            <person name="Maluk M."/>
            <person name="Batista M."/>
            <person name="Junghare M."/>
            <person name="Carmona M."/>
            <person name="Faoro H."/>
            <person name="Cruz L.M."/>
            <person name="Battistoni F."/>
            <person name="De Souza E."/>
            <person name="Pedrosa F."/>
            <person name="Chen W.-M."/>
            <person name="Poole P.S."/>
            <person name="Dixon R.A."/>
            <person name="James E.K."/>
        </authorList>
    </citation>
    <scope>NUCLEOTIDE SEQUENCE</scope>
    <source>
        <strain evidence="1">LuFRes1</strain>
    </source>
</reference>
<accession>A0ABX1PQK4</accession>
<sequence>MQKRGGQVLYSAADIVDVFECEHLTSRDLINLDTALLSTVDNDEVKLKETKGHAHEDRFVVRLKTQHRTLKSTRWAEDCRQCI</sequence>
<gene>
    <name evidence="1" type="ORF">GO606_14615</name>
</gene>
<dbReference type="Proteomes" id="UP000615989">
    <property type="component" value="Unassembled WGS sequence"/>
</dbReference>
<protein>
    <recommendedName>
        <fullName evidence="3">Transposase</fullName>
    </recommendedName>
</protein>
<proteinExistence type="predicted"/>
<keyword evidence="2" id="KW-1185">Reference proteome</keyword>
<evidence type="ECO:0000313" key="2">
    <source>
        <dbReference type="Proteomes" id="UP000615989"/>
    </source>
</evidence>
<comment type="caution">
    <text evidence="1">The sequence shown here is derived from an EMBL/GenBank/DDBJ whole genome shotgun (WGS) entry which is preliminary data.</text>
</comment>
<evidence type="ECO:0000313" key="1">
    <source>
        <dbReference type="EMBL" id="NMG25927.1"/>
    </source>
</evidence>
<dbReference type="EMBL" id="WTVG01000047">
    <property type="protein sequence ID" value="NMG25927.1"/>
    <property type="molecule type" value="Genomic_DNA"/>
</dbReference>